<organism evidence="1 2">
    <name type="scientific">Paenibacillus methanolicus</name>
    <dbReference type="NCBI Taxonomy" id="582686"/>
    <lineage>
        <taxon>Bacteria</taxon>
        <taxon>Bacillati</taxon>
        <taxon>Bacillota</taxon>
        <taxon>Bacilli</taxon>
        <taxon>Bacillales</taxon>
        <taxon>Paenibacillaceae</taxon>
        <taxon>Paenibacillus</taxon>
    </lineage>
</organism>
<keyword evidence="2" id="KW-1185">Reference proteome</keyword>
<gene>
    <name evidence="1" type="ORF">BCM02_102829</name>
</gene>
<comment type="caution">
    <text evidence="1">The sequence shown here is derived from an EMBL/GenBank/DDBJ whole genome shotgun (WGS) entry which is preliminary data.</text>
</comment>
<dbReference type="AlphaFoldDB" id="A0A5S5CIC5"/>
<dbReference type="Proteomes" id="UP000323257">
    <property type="component" value="Unassembled WGS sequence"/>
</dbReference>
<sequence>MKQLDELPSAVKVLEDVSQQSIIEKRRKLRELKLKQIGQRTSLIERDIERLAQLTR</sequence>
<accession>A0A5S5CIC5</accession>
<reference evidence="1 2" key="1">
    <citation type="submission" date="2019-07" db="EMBL/GenBank/DDBJ databases">
        <title>Genomic Encyclopedia of Type Strains, Phase III (KMG-III): the genomes of soil and plant-associated and newly described type strains.</title>
        <authorList>
            <person name="Whitman W."/>
        </authorList>
    </citation>
    <scope>NUCLEOTIDE SEQUENCE [LARGE SCALE GENOMIC DNA]</scope>
    <source>
        <strain evidence="1 2">BL24</strain>
    </source>
</reference>
<proteinExistence type="predicted"/>
<evidence type="ECO:0000313" key="1">
    <source>
        <dbReference type="EMBL" id="TYP78252.1"/>
    </source>
</evidence>
<dbReference type="EMBL" id="VNHS01000002">
    <property type="protein sequence ID" value="TYP78252.1"/>
    <property type="molecule type" value="Genomic_DNA"/>
</dbReference>
<dbReference type="RefSeq" id="WP_187434088.1">
    <property type="nucleotide sequence ID" value="NZ_VNHS01000002.1"/>
</dbReference>
<protein>
    <submittedName>
        <fullName evidence="1">Uncharacterized protein</fullName>
    </submittedName>
</protein>
<evidence type="ECO:0000313" key="2">
    <source>
        <dbReference type="Proteomes" id="UP000323257"/>
    </source>
</evidence>
<name>A0A5S5CIC5_9BACL</name>